<feature type="compositionally biased region" description="Acidic residues" evidence="1">
    <location>
        <begin position="62"/>
        <end position="76"/>
    </location>
</feature>
<dbReference type="GeneID" id="63800794"/>
<comment type="caution">
    <text evidence="2">The sequence shown here is derived from an EMBL/GenBank/DDBJ whole genome shotgun (WGS) entry which is preliminary data.</text>
</comment>
<dbReference type="RefSeq" id="XP_040747875.1">
    <property type="nucleotide sequence ID" value="XM_040884146.1"/>
</dbReference>
<accession>A0A1Y1WNI0</accession>
<feature type="compositionally biased region" description="Basic and acidic residues" evidence="1">
    <location>
        <begin position="39"/>
        <end position="60"/>
    </location>
</feature>
<reference evidence="2 3" key="1">
    <citation type="submission" date="2016-07" db="EMBL/GenBank/DDBJ databases">
        <title>Pervasive Adenine N6-methylation of Active Genes in Fungi.</title>
        <authorList>
            <consortium name="DOE Joint Genome Institute"/>
            <person name="Mondo S.J."/>
            <person name="Dannebaum R.O."/>
            <person name="Kuo R.C."/>
            <person name="Labutti K."/>
            <person name="Haridas S."/>
            <person name="Kuo A."/>
            <person name="Salamov A."/>
            <person name="Ahrendt S.R."/>
            <person name="Lipzen A."/>
            <person name="Sullivan W."/>
            <person name="Andreopoulos W.B."/>
            <person name="Clum A."/>
            <person name="Lindquist E."/>
            <person name="Daum C."/>
            <person name="Ramamoorthy G.K."/>
            <person name="Gryganskyi A."/>
            <person name="Culley D."/>
            <person name="Magnuson J.K."/>
            <person name="James T.Y."/>
            <person name="O'Malley M.A."/>
            <person name="Stajich J.E."/>
            <person name="Spatafora J.W."/>
            <person name="Visel A."/>
            <person name="Grigoriev I.V."/>
        </authorList>
    </citation>
    <scope>NUCLEOTIDE SEQUENCE [LARGE SCALE GENOMIC DNA]</scope>
    <source>
        <strain evidence="2 3">ATCC 12442</strain>
    </source>
</reference>
<evidence type="ECO:0000313" key="3">
    <source>
        <dbReference type="Proteomes" id="UP000193922"/>
    </source>
</evidence>
<dbReference type="Proteomes" id="UP000193922">
    <property type="component" value="Unassembled WGS sequence"/>
</dbReference>
<evidence type="ECO:0000313" key="2">
    <source>
        <dbReference type="EMBL" id="ORX74664.1"/>
    </source>
</evidence>
<sequence length="326" mass="37861">MRHVGLPSRRQEVEEKESPVFAAVAKRHETKVARPLVRQVDRSLDEEIREKQRPSYRADPEPAVEEEEEEEEEEDKQEYVERAPRTPAAARRTERSTEAEYMRSTRYQPRAVQKEDDEDHFEEGDGFAKPAAKTPAKARRSEPPAERLSGQEFGHGSQYRLRTAQNEEDEDFDEYVDERRYKPKPTLKASLSPSKVPRRLSDFDSEPVPAPETAPPPAPPPPLLCDRLSSVRLCRNVQPPDLQPLVLISLQSHRLAAQCSPEVSSCRRRRFRLPRSWYPLSSGRHCLLRSPMPPRRSRRRPAEHQSRKGRVELVRRRWVAVFCRAR</sequence>
<name>A0A1Y1WNI0_9FUNG</name>
<organism evidence="2 3">
    <name type="scientific">Linderina pennispora</name>
    <dbReference type="NCBI Taxonomy" id="61395"/>
    <lineage>
        <taxon>Eukaryota</taxon>
        <taxon>Fungi</taxon>
        <taxon>Fungi incertae sedis</taxon>
        <taxon>Zoopagomycota</taxon>
        <taxon>Kickxellomycotina</taxon>
        <taxon>Kickxellomycetes</taxon>
        <taxon>Kickxellales</taxon>
        <taxon>Kickxellaceae</taxon>
        <taxon>Linderina</taxon>
    </lineage>
</organism>
<feature type="region of interest" description="Disordered" evidence="1">
    <location>
        <begin position="36"/>
        <end position="223"/>
    </location>
</feature>
<feature type="compositionally biased region" description="Pro residues" evidence="1">
    <location>
        <begin position="208"/>
        <end position="223"/>
    </location>
</feature>
<feature type="compositionally biased region" description="Acidic residues" evidence="1">
    <location>
        <begin position="115"/>
        <end position="125"/>
    </location>
</feature>
<gene>
    <name evidence="2" type="ORF">DL89DRAFT_20885</name>
</gene>
<keyword evidence="3" id="KW-1185">Reference proteome</keyword>
<feature type="compositionally biased region" description="Acidic residues" evidence="1">
    <location>
        <begin position="166"/>
        <end position="176"/>
    </location>
</feature>
<feature type="compositionally biased region" description="Basic and acidic residues" evidence="1">
    <location>
        <begin position="91"/>
        <end position="103"/>
    </location>
</feature>
<proteinExistence type="predicted"/>
<dbReference type="EMBL" id="MCFD01000001">
    <property type="protein sequence ID" value="ORX74664.1"/>
    <property type="molecule type" value="Genomic_DNA"/>
</dbReference>
<evidence type="ECO:0000256" key="1">
    <source>
        <dbReference type="SAM" id="MobiDB-lite"/>
    </source>
</evidence>
<protein>
    <submittedName>
        <fullName evidence="2">Uncharacterized protein</fullName>
    </submittedName>
</protein>
<dbReference type="AlphaFoldDB" id="A0A1Y1WNI0"/>